<dbReference type="CDD" id="cd05904">
    <property type="entry name" value="4CL"/>
    <property type="match status" value="1"/>
</dbReference>
<dbReference type="HOGENOM" id="CLU_000022_59_2_1"/>
<dbReference type="InterPro" id="IPR020845">
    <property type="entry name" value="AMP-binding_CS"/>
</dbReference>
<protein>
    <submittedName>
        <fullName evidence="8">OPC-8:0 CoA ligase1</fullName>
    </submittedName>
</protein>
<dbReference type="PANTHER" id="PTHR24096:SF413">
    <property type="entry name" value="PEROXISOMAL OPC-8:0-COA LIGASE 1"/>
    <property type="match status" value="1"/>
</dbReference>
<dbReference type="InParanoid" id="A0A061FDV0"/>
<dbReference type="AlphaFoldDB" id="A0A061FDV0"/>
<dbReference type="SUPFAM" id="SSF56801">
    <property type="entry name" value="Acetyl-CoA synthetase-like"/>
    <property type="match status" value="1"/>
</dbReference>
<accession>A0A061FDV0</accession>
<feature type="domain" description="AMP-binding enzyme C-terminal" evidence="7">
    <location>
        <begin position="461"/>
        <end position="536"/>
    </location>
</feature>
<dbReference type="PANTHER" id="PTHR24096">
    <property type="entry name" value="LONG-CHAIN-FATTY-ACID--COA LIGASE"/>
    <property type="match status" value="1"/>
</dbReference>
<dbReference type="InterPro" id="IPR045851">
    <property type="entry name" value="AMP-bd_C_sf"/>
</dbReference>
<dbReference type="GO" id="GO:0016405">
    <property type="term" value="F:CoA-ligase activity"/>
    <property type="evidence" value="ECO:0000318"/>
    <property type="project" value="GO_Central"/>
</dbReference>
<dbReference type="GO" id="GO:0005777">
    <property type="term" value="C:peroxisome"/>
    <property type="evidence" value="ECO:0000318"/>
    <property type="project" value="GO_Central"/>
</dbReference>
<dbReference type="STRING" id="3641.A0A061FDV0"/>
<keyword evidence="4" id="KW-0547">Nucleotide-binding</keyword>
<dbReference type="InterPro" id="IPR025110">
    <property type="entry name" value="AMP-bd_C"/>
</dbReference>
<proteinExistence type="inferred from homology"/>
<evidence type="ECO:0000256" key="3">
    <source>
        <dbReference type="ARBA" id="ARBA00022598"/>
    </source>
</evidence>
<evidence type="ECO:0000313" key="8">
    <source>
        <dbReference type="EMBL" id="EOY15196.1"/>
    </source>
</evidence>
<evidence type="ECO:0000256" key="1">
    <source>
        <dbReference type="ARBA" id="ARBA00001946"/>
    </source>
</evidence>
<keyword evidence="3 8" id="KW-0436">Ligase</keyword>
<dbReference type="eggNOG" id="KOG1176">
    <property type="taxonomic scope" value="Eukaryota"/>
</dbReference>
<keyword evidence="9" id="KW-1185">Reference proteome</keyword>
<evidence type="ECO:0000259" key="6">
    <source>
        <dbReference type="Pfam" id="PF00501"/>
    </source>
</evidence>
<evidence type="ECO:0000256" key="4">
    <source>
        <dbReference type="ARBA" id="ARBA00022741"/>
    </source>
</evidence>
<dbReference type="FunFam" id="3.40.50.12780:FF:000003">
    <property type="entry name" value="Long-chain-fatty-acid--CoA ligase FadD"/>
    <property type="match status" value="1"/>
</dbReference>
<gene>
    <name evidence="8" type="ORF">TCM_034346</name>
</gene>
<dbReference type="EMBL" id="CM001886">
    <property type="protein sequence ID" value="EOY15196.1"/>
    <property type="molecule type" value="Genomic_DNA"/>
</dbReference>
<comment type="cofactor">
    <cofactor evidence="1">
        <name>Mg(2+)</name>
        <dbReference type="ChEBI" id="CHEBI:18420"/>
    </cofactor>
</comment>
<dbReference type="Gramene" id="EOY15196">
    <property type="protein sequence ID" value="EOY15196"/>
    <property type="gene ID" value="TCM_034346"/>
</dbReference>
<dbReference type="PROSITE" id="PS00455">
    <property type="entry name" value="AMP_BINDING"/>
    <property type="match status" value="1"/>
</dbReference>
<dbReference type="Gene3D" id="3.30.300.30">
    <property type="match status" value="1"/>
</dbReference>
<dbReference type="GO" id="GO:0005524">
    <property type="term" value="F:ATP binding"/>
    <property type="evidence" value="ECO:0007669"/>
    <property type="project" value="UniProtKB-KW"/>
</dbReference>
<evidence type="ECO:0000256" key="5">
    <source>
        <dbReference type="ARBA" id="ARBA00022840"/>
    </source>
</evidence>
<dbReference type="Gene3D" id="3.40.50.12780">
    <property type="entry name" value="N-terminal domain of ligase-like"/>
    <property type="match status" value="1"/>
</dbReference>
<dbReference type="Pfam" id="PF13193">
    <property type="entry name" value="AMP-binding_C"/>
    <property type="match status" value="1"/>
</dbReference>
<comment type="similarity">
    <text evidence="2">Belongs to the ATP-dependent AMP-binding enzyme family.</text>
</comment>
<evidence type="ECO:0000313" key="9">
    <source>
        <dbReference type="Proteomes" id="UP000026915"/>
    </source>
</evidence>
<organism evidence="8 9">
    <name type="scientific">Theobroma cacao</name>
    <name type="common">Cacao</name>
    <name type="synonym">Cocoa</name>
    <dbReference type="NCBI Taxonomy" id="3641"/>
    <lineage>
        <taxon>Eukaryota</taxon>
        <taxon>Viridiplantae</taxon>
        <taxon>Streptophyta</taxon>
        <taxon>Embryophyta</taxon>
        <taxon>Tracheophyta</taxon>
        <taxon>Spermatophyta</taxon>
        <taxon>Magnoliopsida</taxon>
        <taxon>eudicotyledons</taxon>
        <taxon>Gunneridae</taxon>
        <taxon>Pentapetalae</taxon>
        <taxon>rosids</taxon>
        <taxon>malvids</taxon>
        <taxon>Malvales</taxon>
        <taxon>Malvaceae</taxon>
        <taxon>Byttnerioideae</taxon>
        <taxon>Theobroma</taxon>
    </lineage>
</organism>
<dbReference type="FunFam" id="3.30.300.30:FF:000007">
    <property type="entry name" value="4-coumarate--CoA ligase 2"/>
    <property type="match status" value="1"/>
</dbReference>
<dbReference type="InterPro" id="IPR000873">
    <property type="entry name" value="AMP-dep_synth/lig_dom"/>
</dbReference>
<dbReference type="OMA" id="IIHEYYG"/>
<dbReference type="InterPro" id="IPR042099">
    <property type="entry name" value="ANL_N_sf"/>
</dbReference>
<reference evidence="8 9" key="1">
    <citation type="journal article" date="2013" name="Genome Biol.">
        <title>The genome sequence of the most widely cultivated cacao type and its use to identify candidate genes regulating pod color.</title>
        <authorList>
            <person name="Motamayor J.C."/>
            <person name="Mockaitis K."/>
            <person name="Schmutz J."/>
            <person name="Haiminen N."/>
            <person name="Iii D.L."/>
            <person name="Cornejo O."/>
            <person name="Findley S.D."/>
            <person name="Zheng P."/>
            <person name="Utro F."/>
            <person name="Royaert S."/>
            <person name="Saski C."/>
            <person name="Jenkins J."/>
            <person name="Podicheti R."/>
            <person name="Zhao M."/>
            <person name="Scheffler B.E."/>
            <person name="Stack J.C."/>
            <person name="Feltus F.A."/>
            <person name="Mustiga G.M."/>
            <person name="Amores F."/>
            <person name="Phillips W."/>
            <person name="Marelli J.P."/>
            <person name="May G.D."/>
            <person name="Shapiro H."/>
            <person name="Ma J."/>
            <person name="Bustamante C.D."/>
            <person name="Schnell R.J."/>
            <person name="Main D."/>
            <person name="Gilbert D."/>
            <person name="Parida L."/>
            <person name="Kuhn D.N."/>
        </authorList>
    </citation>
    <scope>NUCLEOTIDE SEQUENCE [LARGE SCALE GENOMIC DNA]</scope>
    <source>
        <strain evidence="9">cv. Matina 1-6</strain>
    </source>
</reference>
<name>A0A061FDV0_THECC</name>
<dbReference type="Proteomes" id="UP000026915">
    <property type="component" value="Chromosome 8"/>
</dbReference>
<sequence length="550" mass="60005">MAQITNLRIDPRNGFCSSNSTFYSKRKPFPLPSNRCLDITTFISSYPHHGKTAFIEAATGRDLSFSELWRGVDLVATCLSDLGIRKGHVVLIIAPNSIFFPMVCLSVMSLGAIITTSNPLNTPREIALQMADSKPALIFTTSQLVPKLAGSSLPIVLLDEQEIITTSEAKIVATMDQMMKKEPTGSRVRDRVYQDDPASLLYSSGTTGVSKGVISSHRNLMALMQSFSCMANPDEVLQTHICTVPMFHIYGFGAFAIGKLTAGSTVVILSKFDTNEMLSAIEKYRATCLPLVPPILLGLVKGADQIRRKYDLSSLQSVLCGGAPLSKALINGFLEKFPTVNIRQGYALTETTGFGASMYSPEESRKYGTVGLLMARLEARIVDPATGSALQVNQTGELWLRGPSIMKGYLNNVEATASTLDSDGWLKTGDLCYIDGDGFLHVVDRLKEVIKYKGYQVPPAELEALLLSHPEISDAAVIPFPDEEVGQYPMAYVVRKTGSNVSETEVIDFVARQVAPYKKIRKLAFVTSIPKNPSGKILRRALVKLATSKI</sequence>
<evidence type="ECO:0000256" key="2">
    <source>
        <dbReference type="ARBA" id="ARBA00006432"/>
    </source>
</evidence>
<keyword evidence="5" id="KW-0067">ATP-binding</keyword>
<dbReference type="Pfam" id="PF00501">
    <property type="entry name" value="AMP-binding"/>
    <property type="match status" value="1"/>
</dbReference>
<feature type="domain" description="AMP-dependent synthetase/ligase" evidence="6">
    <location>
        <begin position="48"/>
        <end position="410"/>
    </location>
</feature>
<evidence type="ECO:0000259" key="7">
    <source>
        <dbReference type="Pfam" id="PF13193"/>
    </source>
</evidence>